<gene>
    <name evidence="2" type="ORF">FF011L_43720</name>
</gene>
<sequence>MVDANWYEDLTEYLDQMETAVGELNAAVQTTRGLTKDGAFASLPEATVGLRLGLDQLEKLLEHRSALLSRVASDRPVYSLRDALRQAPADADELTLASELLDRCQKLSSEIDLVREEALSLFVCQYHLADTTSHFLRLLLPSTARPQTYNRQPAGQVTGGGLLDEAS</sequence>
<name>A0A517ML21_9BACT</name>
<organism evidence="2 3">
    <name type="scientific">Roseimaritima multifibrata</name>
    <dbReference type="NCBI Taxonomy" id="1930274"/>
    <lineage>
        <taxon>Bacteria</taxon>
        <taxon>Pseudomonadati</taxon>
        <taxon>Planctomycetota</taxon>
        <taxon>Planctomycetia</taxon>
        <taxon>Pirellulales</taxon>
        <taxon>Pirellulaceae</taxon>
        <taxon>Roseimaritima</taxon>
    </lineage>
</organism>
<keyword evidence="3" id="KW-1185">Reference proteome</keyword>
<evidence type="ECO:0008006" key="4">
    <source>
        <dbReference type="Google" id="ProtNLM"/>
    </source>
</evidence>
<evidence type="ECO:0000256" key="1">
    <source>
        <dbReference type="SAM" id="MobiDB-lite"/>
    </source>
</evidence>
<dbReference type="RefSeq" id="WP_145353786.1">
    <property type="nucleotide sequence ID" value="NZ_CP036262.1"/>
</dbReference>
<evidence type="ECO:0000313" key="2">
    <source>
        <dbReference type="EMBL" id="QDS95574.1"/>
    </source>
</evidence>
<protein>
    <recommendedName>
        <fullName evidence="4">FlgN protein</fullName>
    </recommendedName>
</protein>
<feature type="region of interest" description="Disordered" evidence="1">
    <location>
        <begin position="147"/>
        <end position="167"/>
    </location>
</feature>
<dbReference type="OrthoDB" id="274461at2"/>
<dbReference type="Proteomes" id="UP000320672">
    <property type="component" value="Chromosome"/>
</dbReference>
<dbReference type="KEGG" id="rml:FF011L_43720"/>
<evidence type="ECO:0000313" key="3">
    <source>
        <dbReference type="Proteomes" id="UP000320672"/>
    </source>
</evidence>
<reference evidence="2 3" key="1">
    <citation type="submission" date="2019-02" db="EMBL/GenBank/DDBJ databases">
        <title>Deep-cultivation of Planctomycetes and their phenomic and genomic characterization uncovers novel biology.</title>
        <authorList>
            <person name="Wiegand S."/>
            <person name="Jogler M."/>
            <person name="Boedeker C."/>
            <person name="Pinto D."/>
            <person name="Vollmers J."/>
            <person name="Rivas-Marin E."/>
            <person name="Kohn T."/>
            <person name="Peeters S.H."/>
            <person name="Heuer A."/>
            <person name="Rast P."/>
            <person name="Oberbeckmann S."/>
            <person name="Bunk B."/>
            <person name="Jeske O."/>
            <person name="Meyerdierks A."/>
            <person name="Storesund J.E."/>
            <person name="Kallscheuer N."/>
            <person name="Luecker S."/>
            <person name="Lage O.M."/>
            <person name="Pohl T."/>
            <person name="Merkel B.J."/>
            <person name="Hornburger P."/>
            <person name="Mueller R.-W."/>
            <person name="Bruemmer F."/>
            <person name="Labrenz M."/>
            <person name="Spormann A.M."/>
            <person name="Op den Camp H."/>
            <person name="Overmann J."/>
            <person name="Amann R."/>
            <person name="Jetten M.S.M."/>
            <person name="Mascher T."/>
            <person name="Medema M.H."/>
            <person name="Devos D.P."/>
            <person name="Kaster A.-K."/>
            <person name="Ovreas L."/>
            <person name="Rohde M."/>
            <person name="Galperin M.Y."/>
            <person name="Jogler C."/>
        </authorList>
    </citation>
    <scope>NUCLEOTIDE SEQUENCE [LARGE SCALE GENOMIC DNA]</scope>
    <source>
        <strain evidence="2 3">FF011L</strain>
    </source>
</reference>
<proteinExistence type="predicted"/>
<feature type="compositionally biased region" description="Gly residues" evidence="1">
    <location>
        <begin position="157"/>
        <end position="167"/>
    </location>
</feature>
<dbReference type="EMBL" id="CP036262">
    <property type="protein sequence ID" value="QDS95574.1"/>
    <property type="molecule type" value="Genomic_DNA"/>
</dbReference>
<dbReference type="AlphaFoldDB" id="A0A517ML21"/>
<accession>A0A517ML21</accession>